<name>A0A9P0FDA4_BRAAE</name>
<feature type="repeat" description="WD" evidence="1">
    <location>
        <begin position="245"/>
        <end position="273"/>
    </location>
</feature>
<accession>A0A9P0FDA4</accession>
<dbReference type="GO" id="GO:0005737">
    <property type="term" value="C:cytoplasm"/>
    <property type="evidence" value="ECO:0007669"/>
    <property type="project" value="TreeGrafter"/>
</dbReference>
<evidence type="ECO:0000313" key="3">
    <source>
        <dbReference type="Proteomes" id="UP001154078"/>
    </source>
</evidence>
<dbReference type="GO" id="GO:0000922">
    <property type="term" value="C:spindle pole"/>
    <property type="evidence" value="ECO:0007669"/>
    <property type="project" value="TreeGrafter"/>
</dbReference>
<dbReference type="AlphaFoldDB" id="A0A9P0FDA4"/>
<dbReference type="InterPro" id="IPR052818">
    <property type="entry name" value="NEDD1_Spindle_Assembly"/>
</dbReference>
<dbReference type="SUPFAM" id="SSF50978">
    <property type="entry name" value="WD40 repeat-like"/>
    <property type="match status" value="1"/>
</dbReference>
<keyword evidence="1" id="KW-0853">WD repeat</keyword>
<dbReference type="GO" id="GO:0000278">
    <property type="term" value="P:mitotic cell cycle"/>
    <property type="evidence" value="ECO:0007669"/>
    <property type="project" value="TreeGrafter"/>
</dbReference>
<keyword evidence="3" id="KW-1185">Reference proteome</keyword>
<reference evidence="2" key="1">
    <citation type="submission" date="2021-12" db="EMBL/GenBank/DDBJ databases">
        <authorList>
            <person name="King R."/>
        </authorList>
    </citation>
    <scope>NUCLEOTIDE SEQUENCE</scope>
</reference>
<evidence type="ECO:0000256" key="1">
    <source>
        <dbReference type="PROSITE-ProRule" id="PRU00221"/>
    </source>
</evidence>
<sequence length="416" mass="47713">MFASASESLSYHKWCNNDLENYFIFTEENKGKYVNFSWSHDNTYIAVVQENEKPIILSSRDKTNMHHVHTVQVLDNVTNLAFKNHTKKIIAFGNSHGDVCIYNTKKRDVETKIPNLKTPINSLEYSVDDQQLAILNDQKLILYNTENYNQDLSQLFHKSLCTTMKFHPIMPNQCAVGCLNGNVVFWDIYTSVKLRHYQKHSNKVTGVAMTSCGKQLLSGGLDYKICLIDNLMGDCVFRMNLHQPVTTMDLSPDDKLIAIGTEDGSVYLYDMRNYLQPIYRRKVHNTAVNKIKFEHGFVGNHEVLNFRKSSISMGSEKEAELLAIPKIPPPTVQKNEIFEQIKRDLMKSLKLQMDDLEGQLIQHCSKFQNFLDNEFDSLHESLKCKWDIFSGDGAQLMQALNCGDTNKSCTTLNKKK</sequence>
<dbReference type="GO" id="GO:0036064">
    <property type="term" value="C:ciliary basal body"/>
    <property type="evidence" value="ECO:0007669"/>
    <property type="project" value="TreeGrafter"/>
</dbReference>
<dbReference type="GO" id="GO:0043015">
    <property type="term" value="F:gamma-tubulin binding"/>
    <property type="evidence" value="ECO:0007669"/>
    <property type="project" value="TreeGrafter"/>
</dbReference>
<dbReference type="GO" id="GO:0007020">
    <property type="term" value="P:microtubule nucleation"/>
    <property type="evidence" value="ECO:0007669"/>
    <property type="project" value="TreeGrafter"/>
</dbReference>
<evidence type="ECO:0000313" key="2">
    <source>
        <dbReference type="EMBL" id="CAH0551486.1"/>
    </source>
</evidence>
<dbReference type="InterPro" id="IPR036322">
    <property type="entry name" value="WD40_repeat_dom_sf"/>
</dbReference>
<organism evidence="2 3">
    <name type="scientific">Brassicogethes aeneus</name>
    <name type="common">Rape pollen beetle</name>
    <name type="synonym">Meligethes aeneus</name>
    <dbReference type="NCBI Taxonomy" id="1431903"/>
    <lineage>
        <taxon>Eukaryota</taxon>
        <taxon>Metazoa</taxon>
        <taxon>Ecdysozoa</taxon>
        <taxon>Arthropoda</taxon>
        <taxon>Hexapoda</taxon>
        <taxon>Insecta</taxon>
        <taxon>Pterygota</taxon>
        <taxon>Neoptera</taxon>
        <taxon>Endopterygota</taxon>
        <taxon>Coleoptera</taxon>
        <taxon>Polyphaga</taxon>
        <taxon>Cucujiformia</taxon>
        <taxon>Nitidulidae</taxon>
        <taxon>Meligethinae</taxon>
        <taxon>Brassicogethes</taxon>
    </lineage>
</organism>
<protein>
    <submittedName>
        <fullName evidence="2">Uncharacterized protein</fullName>
    </submittedName>
</protein>
<dbReference type="GO" id="GO:0005813">
    <property type="term" value="C:centrosome"/>
    <property type="evidence" value="ECO:0007669"/>
    <property type="project" value="TreeGrafter"/>
</dbReference>
<proteinExistence type="predicted"/>
<dbReference type="Pfam" id="PF00400">
    <property type="entry name" value="WD40"/>
    <property type="match status" value="2"/>
</dbReference>
<dbReference type="SMART" id="SM00320">
    <property type="entry name" value="WD40"/>
    <property type="match status" value="4"/>
</dbReference>
<dbReference type="GO" id="GO:0005814">
    <property type="term" value="C:centriole"/>
    <property type="evidence" value="ECO:0007669"/>
    <property type="project" value="TreeGrafter"/>
</dbReference>
<dbReference type="InterPro" id="IPR015943">
    <property type="entry name" value="WD40/YVTN_repeat-like_dom_sf"/>
</dbReference>
<dbReference type="InterPro" id="IPR001680">
    <property type="entry name" value="WD40_rpt"/>
</dbReference>
<dbReference type="Proteomes" id="UP001154078">
    <property type="component" value="Chromosome 2"/>
</dbReference>
<dbReference type="PANTHER" id="PTHR44414:SF1">
    <property type="entry name" value="PROTEIN NEDD1"/>
    <property type="match status" value="1"/>
</dbReference>
<dbReference type="Gene3D" id="2.130.10.10">
    <property type="entry name" value="YVTN repeat-like/Quinoprotein amine dehydrogenase"/>
    <property type="match status" value="2"/>
</dbReference>
<dbReference type="EMBL" id="OV121133">
    <property type="protein sequence ID" value="CAH0551486.1"/>
    <property type="molecule type" value="Genomic_DNA"/>
</dbReference>
<dbReference type="PROSITE" id="PS50082">
    <property type="entry name" value="WD_REPEATS_2"/>
    <property type="match status" value="1"/>
</dbReference>
<dbReference type="OrthoDB" id="1602884at2759"/>
<gene>
    <name evidence="2" type="ORF">MELIAE_LOCUS4088</name>
</gene>
<dbReference type="PANTHER" id="PTHR44414">
    <property type="entry name" value="PROTEIN NEDD1"/>
    <property type="match status" value="1"/>
</dbReference>